<dbReference type="AlphaFoldDB" id="A0A2V0NK60"/>
<feature type="region of interest" description="Disordered" evidence="7">
    <location>
        <begin position="1"/>
        <end position="34"/>
    </location>
</feature>
<dbReference type="Pfam" id="PF08240">
    <property type="entry name" value="ADH_N"/>
    <property type="match status" value="1"/>
</dbReference>
<dbReference type="InParanoid" id="A0A2V0NK60"/>
<dbReference type="Proteomes" id="UP000247498">
    <property type="component" value="Unassembled WGS sequence"/>
</dbReference>
<name>A0A2V0NK60_9CHLO</name>
<evidence type="ECO:0000256" key="4">
    <source>
        <dbReference type="ARBA" id="ARBA00022946"/>
    </source>
</evidence>
<keyword evidence="10" id="KW-1185">Reference proteome</keyword>
<protein>
    <recommendedName>
        <fullName evidence="8">J domain-containing protein</fullName>
    </recommendedName>
</protein>
<dbReference type="SMART" id="SM00271">
    <property type="entry name" value="DnaJ"/>
    <property type="match status" value="1"/>
</dbReference>
<evidence type="ECO:0000259" key="8">
    <source>
        <dbReference type="PROSITE" id="PS50076"/>
    </source>
</evidence>
<dbReference type="PANTHER" id="PTHR43981">
    <property type="entry name" value="ENOYL-[ACYL-CARRIER-PROTEIN] REDUCTASE, MITOCHONDRIAL"/>
    <property type="match status" value="1"/>
</dbReference>
<dbReference type="Pfam" id="PF00226">
    <property type="entry name" value="DnaJ"/>
    <property type="match status" value="1"/>
</dbReference>
<keyword evidence="5" id="KW-0560">Oxidoreductase</keyword>
<dbReference type="PANTHER" id="PTHR43981:SF2">
    <property type="entry name" value="ENOYL-[ACYL-CARRIER-PROTEIN] REDUCTASE, MITOCHONDRIAL"/>
    <property type="match status" value="1"/>
</dbReference>
<evidence type="ECO:0000256" key="2">
    <source>
        <dbReference type="ARBA" id="ARBA00010371"/>
    </source>
</evidence>
<keyword evidence="4" id="KW-0809">Transit peptide</keyword>
<comment type="subcellular location">
    <subcellularLocation>
        <location evidence="1">Mitochondrion</location>
    </subcellularLocation>
</comment>
<dbReference type="GO" id="GO:0016491">
    <property type="term" value="F:oxidoreductase activity"/>
    <property type="evidence" value="ECO:0007669"/>
    <property type="project" value="UniProtKB-KW"/>
</dbReference>
<dbReference type="Gene3D" id="3.40.50.720">
    <property type="entry name" value="NAD(P)-binding Rossmann-like Domain"/>
    <property type="match status" value="1"/>
</dbReference>
<dbReference type="InterPro" id="IPR013154">
    <property type="entry name" value="ADH-like_N"/>
</dbReference>
<reference evidence="9 10" key="1">
    <citation type="journal article" date="2018" name="Sci. Rep.">
        <title>Raphidocelis subcapitata (=Pseudokirchneriella subcapitata) provides an insight into genome evolution and environmental adaptations in the Sphaeropleales.</title>
        <authorList>
            <person name="Suzuki S."/>
            <person name="Yamaguchi H."/>
            <person name="Nakajima N."/>
            <person name="Kawachi M."/>
        </authorList>
    </citation>
    <scope>NUCLEOTIDE SEQUENCE [LARGE SCALE GENOMIC DNA]</scope>
    <source>
        <strain evidence="9 10">NIES-35</strain>
    </source>
</reference>
<dbReference type="PROSITE" id="PS50076">
    <property type="entry name" value="DNAJ_2"/>
    <property type="match status" value="1"/>
</dbReference>
<feature type="compositionally biased region" description="Low complexity" evidence="7">
    <location>
        <begin position="17"/>
        <end position="28"/>
    </location>
</feature>
<evidence type="ECO:0000256" key="5">
    <source>
        <dbReference type="ARBA" id="ARBA00023002"/>
    </source>
</evidence>
<dbReference type="SUPFAM" id="SSF46565">
    <property type="entry name" value="Chaperone J-domain"/>
    <property type="match status" value="1"/>
</dbReference>
<keyword evidence="6" id="KW-0496">Mitochondrion</keyword>
<evidence type="ECO:0000256" key="6">
    <source>
        <dbReference type="ARBA" id="ARBA00023128"/>
    </source>
</evidence>
<dbReference type="InterPro" id="IPR036291">
    <property type="entry name" value="NAD(P)-bd_dom_sf"/>
</dbReference>
<dbReference type="InterPro" id="IPR011032">
    <property type="entry name" value="GroES-like_sf"/>
</dbReference>
<dbReference type="GO" id="GO:0006631">
    <property type="term" value="P:fatty acid metabolic process"/>
    <property type="evidence" value="ECO:0007669"/>
    <property type="project" value="TreeGrafter"/>
</dbReference>
<dbReference type="InterPro" id="IPR001623">
    <property type="entry name" value="DnaJ_domain"/>
</dbReference>
<gene>
    <name evidence="9" type="ORF">Rsub_00377</name>
</gene>
<dbReference type="OrthoDB" id="445556at2759"/>
<feature type="domain" description="J" evidence="8">
    <location>
        <begin position="33"/>
        <end position="101"/>
    </location>
</feature>
<sequence length="641" mass="64928">MRPPAARASPPPPPPRSAAAPAAPAASPDDPEGLYALLGVSQGATPQEASLRRRVRRAFRTARTRAHPDRPGGSAAAFAAVTRAHDVLADPQKRAHYDSTGRIRRGADEAFLESFGEQGAYSDPLRRAHPVAAAAAGASGLGDQIVLRRAEGTAPSHTAGFEAWMRARGQAGGPQVYSGDTVAQEFGVVRGTYEAVPTLPGGAAEAGAAAVPAVVCSAAGASVRKLLALESQPLPPELEFGEVLVVMLAVPVAPGDIATCRLGGVYGTASAGRLPFVAGHDGVGVVARVGPGIKGALCEGDLVQPTGPFAGTWRAAMVCKAAALSRVGRLQDWRAAAGGGGAAAAVLVRQAVEAAAAAGEAAPVGGRAGGAAASKAATSEAGPLLPLEYLAVSRELLTAYRLLEMAPCKPGDCVILNAPLSTVGRTVLQLARVLRLRAIALLRPGARRRPAGEAAAAPPEAAAAAVDDEAEFERDASRLRSLGATHVLRDEGAIRPQLEALGRFEARPVLGLDAVGGDSAARIADALADGATLCIYGCLSGRSPALDWRAFVFRSIAVRGHNARAWAAANPSKAARALRSVGGLVAAGLLVLDFAEYEFLGEWAEGVEGAAGEEGGRCGGSRALLMMPGLPAFAGGGAAEA</sequence>
<accession>A0A2V0NK60</accession>
<proteinExistence type="inferred from homology"/>
<evidence type="ECO:0000256" key="1">
    <source>
        <dbReference type="ARBA" id="ARBA00004173"/>
    </source>
</evidence>
<evidence type="ECO:0000313" key="9">
    <source>
        <dbReference type="EMBL" id="GBF87666.1"/>
    </source>
</evidence>
<dbReference type="InterPro" id="IPR051034">
    <property type="entry name" value="Mito_Enoyl-ACP_Reductase"/>
</dbReference>
<comment type="caution">
    <text evidence="9">The sequence shown here is derived from an EMBL/GenBank/DDBJ whole genome shotgun (WGS) entry which is preliminary data.</text>
</comment>
<evidence type="ECO:0000313" key="10">
    <source>
        <dbReference type="Proteomes" id="UP000247498"/>
    </source>
</evidence>
<dbReference type="SUPFAM" id="SSF50129">
    <property type="entry name" value="GroES-like"/>
    <property type="match status" value="1"/>
</dbReference>
<dbReference type="GO" id="GO:0005739">
    <property type="term" value="C:mitochondrion"/>
    <property type="evidence" value="ECO:0007669"/>
    <property type="project" value="UniProtKB-SubCell"/>
</dbReference>
<dbReference type="Gene3D" id="1.10.287.110">
    <property type="entry name" value="DnaJ domain"/>
    <property type="match status" value="1"/>
</dbReference>
<dbReference type="EMBL" id="BDRX01000002">
    <property type="protein sequence ID" value="GBF87666.1"/>
    <property type="molecule type" value="Genomic_DNA"/>
</dbReference>
<feature type="compositionally biased region" description="Pro residues" evidence="7">
    <location>
        <begin position="1"/>
        <end position="16"/>
    </location>
</feature>
<comment type="similarity">
    <text evidence="2">Belongs to the zinc-containing alcohol dehydrogenase family. Quinone oxidoreductase subfamily.</text>
</comment>
<dbReference type="SUPFAM" id="SSF51735">
    <property type="entry name" value="NAD(P)-binding Rossmann-fold domains"/>
    <property type="match status" value="1"/>
</dbReference>
<dbReference type="InterPro" id="IPR036869">
    <property type="entry name" value="J_dom_sf"/>
</dbReference>
<dbReference type="CDD" id="cd08290">
    <property type="entry name" value="ETR"/>
    <property type="match status" value="1"/>
</dbReference>
<evidence type="ECO:0000256" key="7">
    <source>
        <dbReference type="SAM" id="MobiDB-lite"/>
    </source>
</evidence>
<organism evidence="9 10">
    <name type="scientific">Raphidocelis subcapitata</name>
    <dbReference type="NCBI Taxonomy" id="307507"/>
    <lineage>
        <taxon>Eukaryota</taxon>
        <taxon>Viridiplantae</taxon>
        <taxon>Chlorophyta</taxon>
        <taxon>core chlorophytes</taxon>
        <taxon>Chlorophyceae</taxon>
        <taxon>CS clade</taxon>
        <taxon>Sphaeropleales</taxon>
        <taxon>Selenastraceae</taxon>
        <taxon>Raphidocelis</taxon>
    </lineage>
</organism>
<dbReference type="PROSITE" id="PS00636">
    <property type="entry name" value="DNAJ_1"/>
    <property type="match status" value="1"/>
</dbReference>
<dbReference type="InterPro" id="IPR018253">
    <property type="entry name" value="DnaJ_domain_CS"/>
</dbReference>
<keyword evidence="3" id="KW-0521">NADP</keyword>
<dbReference type="Gene3D" id="3.90.180.10">
    <property type="entry name" value="Medium-chain alcohol dehydrogenases, catalytic domain"/>
    <property type="match status" value="2"/>
</dbReference>
<evidence type="ECO:0000256" key="3">
    <source>
        <dbReference type="ARBA" id="ARBA00022857"/>
    </source>
</evidence>
<dbReference type="STRING" id="307507.A0A2V0NK60"/>